<evidence type="ECO:0000256" key="1">
    <source>
        <dbReference type="ARBA" id="ARBA00000123"/>
    </source>
</evidence>
<dbReference type="InterPro" id="IPR015251">
    <property type="entry name" value="PepX_N_dom"/>
</dbReference>
<keyword evidence="5 9" id="KW-0031">Aminopeptidase</keyword>
<evidence type="ECO:0000259" key="11">
    <source>
        <dbReference type="SMART" id="SM00940"/>
    </source>
</evidence>
<dbReference type="EC" id="3.4.14.11" evidence="9"/>
<name>A0ABY4PD33_9LACO</name>
<evidence type="ECO:0000313" key="12">
    <source>
        <dbReference type="EMBL" id="UQS83437.1"/>
    </source>
</evidence>
<evidence type="ECO:0000256" key="4">
    <source>
        <dbReference type="ARBA" id="ARBA00011738"/>
    </source>
</evidence>
<dbReference type="RefSeq" id="WP_249512663.1">
    <property type="nucleotide sequence ID" value="NZ_CP093365.1"/>
</dbReference>
<feature type="active site" description="Charge relay system" evidence="9">
    <location>
        <position position="372"/>
    </location>
</feature>
<feature type="active site" description="Charge relay system" evidence="9">
    <location>
        <position position="492"/>
    </location>
</feature>
<dbReference type="NCBIfam" id="NF003781">
    <property type="entry name" value="PRK05371.1-2"/>
    <property type="match status" value="1"/>
</dbReference>
<feature type="domain" description="X-Prolyl dipeptidyl aminopeptidase PepX N-terminal" evidence="11">
    <location>
        <begin position="1"/>
        <end position="155"/>
    </location>
</feature>
<organism evidence="12 13">
    <name type="scientific">Bombilactobacillus thymidiniphilus</name>
    <dbReference type="NCBI Taxonomy" id="2923363"/>
    <lineage>
        <taxon>Bacteria</taxon>
        <taxon>Bacillati</taxon>
        <taxon>Bacillota</taxon>
        <taxon>Bacilli</taxon>
        <taxon>Lactobacillales</taxon>
        <taxon>Lactobacillaceae</taxon>
        <taxon>Bombilactobacillus</taxon>
    </lineage>
</organism>
<gene>
    <name evidence="9" type="primary">pepX</name>
    <name evidence="12" type="ORF">MOO47_06595</name>
</gene>
<dbReference type="InterPro" id="IPR008252">
    <property type="entry name" value="Pept_S15_Xpro"/>
</dbReference>
<dbReference type="SMART" id="SM00940">
    <property type="entry name" value="PepX_N"/>
    <property type="match status" value="1"/>
</dbReference>
<comment type="subunit">
    <text evidence="4 9">Homodimer.</text>
</comment>
<keyword evidence="13" id="KW-1185">Reference proteome</keyword>
<dbReference type="Pfam" id="PF02129">
    <property type="entry name" value="Peptidase_S15"/>
    <property type="match status" value="1"/>
</dbReference>
<keyword evidence="6 9" id="KW-0645">Protease</keyword>
<dbReference type="GO" id="GO:0008239">
    <property type="term" value="F:dipeptidyl-peptidase activity"/>
    <property type="evidence" value="ECO:0007669"/>
    <property type="project" value="UniProtKB-EC"/>
</dbReference>
<dbReference type="PANTHER" id="PTHR43056:SF10">
    <property type="entry name" value="COCE_NOND FAMILY, PUTATIVE (AFU_ORTHOLOGUE AFUA_7G00600)-RELATED"/>
    <property type="match status" value="1"/>
</dbReference>
<comment type="catalytic activity">
    <reaction evidence="1 9">
        <text>Hydrolyzes Xaa-Pro-|- bonds to release unblocked, N-terminal dipeptides from substrates including Ala-Pro-|-p-nitroanilide and (sequentially) Tyr-Pro-|-Phe-Pro-|-Gly-Pro-|-Ile.</text>
        <dbReference type="EC" id="3.4.14.11"/>
    </reaction>
</comment>
<evidence type="ECO:0000256" key="6">
    <source>
        <dbReference type="ARBA" id="ARBA00022670"/>
    </source>
</evidence>
<dbReference type="InterPro" id="IPR005674">
    <property type="entry name" value="CocE/Ser_esterase"/>
</dbReference>
<evidence type="ECO:0000256" key="8">
    <source>
        <dbReference type="ARBA" id="ARBA00022825"/>
    </source>
</evidence>
<keyword evidence="9" id="KW-0963">Cytoplasm</keyword>
<dbReference type="SUPFAM" id="SSF53474">
    <property type="entry name" value="alpha/beta-Hydrolases"/>
    <property type="match status" value="1"/>
</dbReference>
<accession>A0ABY4PD33</accession>
<dbReference type="PANTHER" id="PTHR43056">
    <property type="entry name" value="PEPTIDASE S9 PROLYL OLIGOPEPTIDASE"/>
    <property type="match status" value="1"/>
</dbReference>
<comment type="subcellular location">
    <subcellularLocation>
        <location evidence="9">Cytoplasm</location>
    </subcellularLocation>
</comment>
<comment type="similarity">
    <text evidence="3 9">Belongs to the peptidase S15 family.</text>
</comment>
<dbReference type="SUPFAM" id="SSF81761">
    <property type="entry name" value="X-Prolyl dipeptidyl aminopeptidase PepX, N-terminal domain"/>
    <property type="match status" value="1"/>
</dbReference>
<dbReference type="Pfam" id="PF09168">
    <property type="entry name" value="PepX_N"/>
    <property type="match status" value="1"/>
</dbReference>
<evidence type="ECO:0000256" key="3">
    <source>
        <dbReference type="ARBA" id="ARBA00010819"/>
    </source>
</evidence>
<feature type="active site" description="Charge relay system" evidence="9">
    <location>
        <position position="523"/>
    </location>
</feature>
<dbReference type="InterPro" id="IPR013736">
    <property type="entry name" value="Xaa-Pro_dipept_C"/>
</dbReference>
<comment type="function">
    <text evidence="2 9">Removes N-terminal dipeptides sequentially from polypeptides having unsubstituted N-termini provided that the penultimate residue is proline.</text>
</comment>
<reference evidence="12 13" key="1">
    <citation type="journal article" date="2022" name="Int. J. Syst. Evol. Microbiol.">
        <title>Apilactobacillus apisilvae sp. nov., Nicolia spurrieriana gen. nov. sp. nov., Bombilactobacillus folatiphilus sp. nov. and Bombilactobacillus thymidiniphilus sp. nov., four new lactic acid bacterial isolates from stingless bees Tetragonula carbonaria and Austroplebeia australis.</title>
        <authorList>
            <person name="Oliphant S.A."/>
            <person name="Watson-Haigh N.S."/>
            <person name="Sumby K.M."/>
            <person name="Gardner J."/>
            <person name="Groom S."/>
            <person name="Jiranek V."/>
        </authorList>
    </citation>
    <scope>NUCLEOTIDE SEQUENCE [LARGE SCALE GENOMIC DNA]</scope>
    <source>
        <strain evidence="12 13">SG4_A1</strain>
    </source>
</reference>
<protein>
    <recommendedName>
        <fullName evidence="9">Xaa-Pro dipeptidyl-peptidase</fullName>
        <ecNumber evidence="9">3.4.14.11</ecNumber>
    </recommendedName>
    <alternativeName>
        <fullName evidence="9">X-Pro dipeptidyl-peptidase</fullName>
    </alternativeName>
    <alternativeName>
        <fullName evidence="9">X-prolyl-dipeptidyl aminopeptidase</fullName>
        <shortName evidence="9">X-PDAP</shortName>
    </alternativeName>
</protein>
<evidence type="ECO:0000259" key="10">
    <source>
        <dbReference type="SMART" id="SM00939"/>
    </source>
</evidence>
<dbReference type="Gene3D" id="2.60.120.260">
    <property type="entry name" value="Galactose-binding domain-like"/>
    <property type="match status" value="1"/>
</dbReference>
<evidence type="ECO:0000256" key="5">
    <source>
        <dbReference type="ARBA" id="ARBA00022438"/>
    </source>
</evidence>
<dbReference type="InterPro" id="IPR008979">
    <property type="entry name" value="Galactose-bd-like_sf"/>
</dbReference>
<dbReference type="SUPFAM" id="SSF49785">
    <property type="entry name" value="Galactose-binding domain-like"/>
    <property type="match status" value="1"/>
</dbReference>
<keyword evidence="7 9" id="KW-0378">Hydrolase</keyword>
<evidence type="ECO:0000256" key="2">
    <source>
        <dbReference type="ARBA" id="ARBA00003997"/>
    </source>
</evidence>
<sequence>MKINQFAKQKLSYEQEIAELKAIKFINTEILQQTPTQAFYTLLQQSFPECHTTTAKNTKIAALLATPAQNAYDYLQTKQITVNAFYNIYFQLLGLKVGIDFDPEHPLALKSSINYPVFPNNILQTADILHGWYQLLITHTVHGQTFLDELASRGYFQKLIANKQISQPLFFNGKAQAVFDTTKLIHEVVYVESNLDSDHDGQLDLLKAEVIRPVETNTGLKVPVLYTASPYNQGTNDEIGQKLTHNVNQLLAPKTPCDNTVTQSAKANLVSDIQTRTIQSETTVAEETFGSNFTYSLNDYFLARGFAVVYAAGIGTKDSDGLRTCGDDQETMSTIAIIEWLNGTRTAFTNRTDNIAIKAWWCNQNIAMTGKSYLGTLAIAAATTGVTGLKTIIAEAGISSWYDYYREHGLVVAPGGFPGEDADVLAAETFSRQQQAGNYLTVKKTWQQQLQRIQKQQDRTSGDYNNFWDERNYRHNVAEIKADLILVHGLNDWNVKPKNAFKLWQALDSNNISKKLILHQGPHIYINNFRSLDFTDMMNLWLSNKLYGIANQAEQILPDVLIQDNTKPETWLKYTDWGNNANKKSTFFLAPNKLTPTSTSTKTVTFSDQLSPKIFKNYTKNFKQWREDLVATQSNNLDNNRLIFQSNPLSEPLIIDGRPIVKLRVASSQNVGLISIRLIDYGRDFRLQQLPTILETQAFDLGFHYQKETLKDYQLATEPTNSQLISFAHLNLQNREKLTKVQTITPEQFYDVKIPLQPTHYQIKTGHQLGLIVYATDMEMTIRANQNILYSLTLSNCSLTIPHL</sequence>
<dbReference type="Pfam" id="PF08530">
    <property type="entry name" value="PepX_C"/>
    <property type="match status" value="1"/>
</dbReference>
<evidence type="ECO:0000256" key="9">
    <source>
        <dbReference type="HAMAP-Rule" id="MF_00698"/>
    </source>
</evidence>
<dbReference type="InterPro" id="IPR036313">
    <property type="entry name" value="PepX_N_dom_sf"/>
</dbReference>
<dbReference type="PRINTS" id="PR00923">
    <property type="entry name" value="LACTOPTASE"/>
</dbReference>
<dbReference type="HAMAP" id="MF_00698">
    <property type="entry name" value="Aminopeptidase_S15"/>
    <property type="match status" value="1"/>
</dbReference>
<dbReference type="SMART" id="SM00939">
    <property type="entry name" value="PepX_C"/>
    <property type="match status" value="1"/>
</dbReference>
<dbReference type="Gene3D" id="3.40.50.1820">
    <property type="entry name" value="alpha/beta hydrolase"/>
    <property type="match status" value="1"/>
</dbReference>
<dbReference type="NCBIfam" id="TIGR00976">
    <property type="entry name" value="CocE_NonD"/>
    <property type="match status" value="1"/>
</dbReference>
<dbReference type="Proteomes" id="UP000831947">
    <property type="component" value="Chromosome"/>
</dbReference>
<proteinExistence type="inferred from homology"/>
<dbReference type="InterPro" id="IPR000383">
    <property type="entry name" value="Xaa-Pro-like_dom"/>
</dbReference>
<feature type="domain" description="Xaa-Pro dipeptidyl-peptidase C-terminal" evidence="10">
    <location>
        <begin position="539"/>
        <end position="800"/>
    </location>
</feature>
<evidence type="ECO:0000256" key="7">
    <source>
        <dbReference type="ARBA" id="ARBA00022801"/>
    </source>
</evidence>
<dbReference type="InterPro" id="IPR029058">
    <property type="entry name" value="AB_hydrolase_fold"/>
</dbReference>
<evidence type="ECO:0000313" key="13">
    <source>
        <dbReference type="Proteomes" id="UP000831947"/>
    </source>
</evidence>
<dbReference type="InterPro" id="IPR050585">
    <property type="entry name" value="Xaa-Pro_dipeptidyl-ppase/CocE"/>
</dbReference>
<keyword evidence="8 9" id="KW-0720">Serine protease</keyword>
<dbReference type="EMBL" id="CP093365">
    <property type="protein sequence ID" value="UQS83437.1"/>
    <property type="molecule type" value="Genomic_DNA"/>
</dbReference>
<dbReference type="Gene3D" id="1.10.246.70">
    <property type="match status" value="1"/>
</dbReference>